<dbReference type="Gene3D" id="3.40.710.10">
    <property type="entry name" value="DD-peptidase/beta-lactamase superfamily"/>
    <property type="match status" value="1"/>
</dbReference>
<evidence type="ECO:0000313" key="3">
    <source>
        <dbReference type="Proteomes" id="UP000573729"/>
    </source>
</evidence>
<dbReference type="InterPro" id="IPR050789">
    <property type="entry name" value="Diverse_Enzym_Activities"/>
</dbReference>
<dbReference type="InterPro" id="IPR012338">
    <property type="entry name" value="Beta-lactam/transpept-like"/>
</dbReference>
<sequence>MTSSSASLPRSAPSAQGVDAAGVDRLLDALEASDHELHSLMVLRHGHVVAEGWWAPYAADLKHLVYSLSKTFTSAAAGLAISEGRFGLDDRMVDHFRELVPDGVDEKYDRYLVRHALSMSSGHEQETLDRAAAASQGDLLAGFFAVPPEREPGTLFCYNQPTIYGVGRLVAKTTGGGILDYLRPRLLDPLGIDEAQWMMIGDVEMAFSGIHVRTESLAKTGQLVLDRGRFGDAQLLPEAWVAQATSLQTENDAAHRAPGAADPVDWQQGYGFQYWMNRHGFRGDGAYGQFIIVWPEQDAVVVTTAETVDMQGLLDLLTTHLVPAMSGAGTTEADGALAERLAGLALPLPGDAGGTFEGAFDVEVGATVPGPFSSGGSVPGAERLEVSPIADGWLARLRGDGVDVTLPIGRGAWAAGEWPAPEAGLDAVPFRSTAGVDADGSWHAELRMIQTPHTLLVDIEPGGVARLAWRYPPLRGDGPAGHALPHRA</sequence>
<organism evidence="2 3">
    <name type="scientific">Microbacterium marinum</name>
    <dbReference type="NCBI Taxonomy" id="421115"/>
    <lineage>
        <taxon>Bacteria</taxon>
        <taxon>Bacillati</taxon>
        <taxon>Actinomycetota</taxon>
        <taxon>Actinomycetes</taxon>
        <taxon>Micrococcales</taxon>
        <taxon>Microbacteriaceae</taxon>
        <taxon>Microbacterium</taxon>
    </lineage>
</organism>
<accession>A0A7W7BST8</accession>
<name>A0A7W7BST8_9MICO</name>
<dbReference type="PANTHER" id="PTHR43283">
    <property type="entry name" value="BETA-LACTAMASE-RELATED"/>
    <property type="match status" value="1"/>
</dbReference>
<dbReference type="AlphaFoldDB" id="A0A7W7BST8"/>
<dbReference type="EMBL" id="JACHMD010000001">
    <property type="protein sequence ID" value="MBB4668192.1"/>
    <property type="molecule type" value="Genomic_DNA"/>
</dbReference>
<evidence type="ECO:0000313" key="2">
    <source>
        <dbReference type="EMBL" id="MBB4668192.1"/>
    </source>
</evidence>
<proteinExistence type="predicted"/>
<evidence type="ECO:0000259" key="1">
    <source>
        <dbReference type="Pfam" id="PF00144"/>
    </source>
</evidence>
<dbReference type="InterPro" id="IPR001466">
    <property type="entry name" value="Beta-lactam-related"/>
</dbReference>
<dbReference type="Pfam" id="PF00144">
    <property type="entry name" value="Beta-lactamase"/>
    <property type="match status" value="1"/>
</dbReference>
<comment type="caution">
    <text evidence="2">The sequence shown here is derived from an EMBL/GenBank/DDBJ whole genome shotgun (WGS) entry which is preliminary data.</text>
</comment>
<dbReference type="RefSeq" id="WP_184219809.1">
    <property type="nucleotide sequence ID" value="NZ_JACHMD010000001.1"/>
</dbReference>
<keyword evidence="3" id="KW-1185">Reference proteome</keyword>
<dbReference type="PANTHER" id="PTHR43283:SF7">
    <property type="entry name" value="BETA-LACTAMASE-RELATED DOMAIN-CONTAINING PROTEIN"/>
    <property type="match status" value="1"/>
</dbReference>
<dbReference type="Proteomes" id="UP000573729">
    <property type="component" value="Unassembled WGS sequence"/>
</dbReference>
<reference evidence="2 3" key="1">
    <citation type="submission" date="2020-08" db="EMBL/GenBank/DDBJ databases">
        <title>Sequencing the genomes of 1000 actinobacteria strains.</title>
        <authorList>
            <person name="Klenk H.-P."/>
        </authorList>
    </citation>
    <scope>NUCLEOTIDE SEQUENCE [LARGE SCALE GENOMIC DNA]</scope>
    <source>
        <strain evidence="2 3">DSM 24947</strain>
    </source>
</reference>
<feature type="domain" description="Beta-lactamase-related" evidence="1">
    <location>
        <begin position="39"/>
        <end position="305"/>
    </location>
</feature>
<dbReference type="SUPFAM" id="SSF56601">
    <property type="entry name" value="beta-lactamase/transpeptidase-like"/>
    <property type="match status" value="1"/>
</dbReference>
<gene>
    <name evidence="2" type="ORF">BKA24_002901</name>
</gene>
<protein>
    <submittedName>
        <fullName evidence="2">CubicO group peptidase (Beta-lactamase class C family)</fullName>
    </submittedName>
</protein>